<dbReference type="EMBL" id="VUOL01000001">
    <property type="protein sequence ID" value="KAA2233800.1"/>
    <property type="molecule type" value="Genomic_DNA"/>
</dbReference>
<dbReference type="RefSeq" id="WP_090291206.1">
    <property type="nucleotide sequence ID" value="NZ_BMNU01000001.1"/>
</dbReference>
<reference evidence="1 4" key="2">
    <citation type="submission" date="2019-09" db="EMBL/GenBank/DDBJ databases">
        <title>Draft genome sequence of Pseudomonas brenneri CCUG 51514(T).</title>
        <authorList>
            <person name="Tunovic T."/>
            <person name="Pineiro-Iglesias B."/>
            <person name="Unosson C."/>
            <person name="Inganas E."/>
            <person name="Ohlen M."/>
            <person name="Cardew S."/>
            <person name="Jensie-Markopoulos S."/>
            <person name="Salva-Serra F."/>
            <person name="Jaen-Luchoro D."/>
            <person name="Svensson-Stadler L."/>
            <person name="Chun J."/>
            <person name="Moore E."/>
        </authorList>
    </citation>
    <scope>NUCLEOTIDE SEQUENCE [LARGE SCALE GENOMIC DNA]</scope>
    <source>
        <strain evidence="1 4">CCUG 51514</strain>
    </source>
</reference>
<dbReference type="OrthoDB" id="7013765at2"/>
<protein>
    <submittedName>
        <fullName evidence="1">EscE/YscE/SsaE family type III secretion system needle protein co-chaperone</fullName>
    </submittedName>
    <submittedName>
        <fullName evidence="2">Type III secretion protein E</fullName>
    </submittedName>
</protein>
<evidence type="ECO:0000313" key="1">
    <source>
        <dbReference type="EMBL" id="KAA2233800.1"/>
    </source>
</evidence>
<dbReference type="Proteomes" id="UP000325296">
    <property type="component" value="Unassembled WGS sequence"/>
</dbReference>
<accession>A0A5B2V5A7</accession>
<dbReference type="AlphaFoldDB" id="A0A5B2V5A7"/>
<dbReference type="Proteomes" id="UP000199620">
    <property type="component" value="Chromosome I"/>
</dbReference>
<sequence length="68" mass="7697">MMTVLEERLCAADMDFEQQIRAQLQQARACVKRRLIGGSDPQQYRQWQMEAQAVEAAISILNTLKGAS</sequence>
<gene>
    <name evidence="1" type="ORF">F1720_01890</name>
    <name evidence="2" type="ORF">SAMN04490181_1932</name>
</gene>
<name>A0A5B2V5A7_9PSED</name>
<reference evidence="2 3" key="1">
    <citation type="submission" date="2016-10" db="EMBL/GenBank/DDBJ databases">
        <authorList>
            <person name="Varghese N."/>
            <person name="Submissions S."/>
        </authorList>
    </citation>
    <scope>NUCLEOTIDE SEQUENCE [LARGE SCALE GENOMIC DNA]</scope>
    <source>
        <strain evidence="2 3">BS2771</strain>
    </source>
</reference>
<evidence type="ECO:0000313" key="2">
    <source>
        <dbReference type="EMBL" id="SDU94399.1"/>
    </source>
</evidence>
<evidence type="ECO:0000313" key="4">
    <source>
        <dbReference type="Proteomes" id="UP000325296"/>
    </source>
</evidence>
<dbReference type="InterPro" id="IPR012671">
    <property type="entry name" value="T3SS_PscE/YscE"/>
</dbReference>
<dbReference type="Gene3D" id="1.20.5.420">
    <property type="entry name" value="Immunoglobulin FC, subunit C"/>
    <property type="match status" value="1"/>
</dbReference>
<keyword evidence="3" id="KW-1185">Reference proteome</keyword>
<dbReference type="EMBL" id="LT629800">
    <property type="protein sequence ID" value="SDU94399.1"/>
    <property type="molecule type" value="Genomic_DNA"/>
</dbReference>
<dbReference type="Pfam" id="PF08988">
    <property type="entry name" value="T3SS_needle_E"/>
    <property type="match status" value="1"/>
</dbReference>
<evidence type="ECO:0000313" key="3">
    <source>
        <dbReference type="Proteomes" id="UP000199620"/>
    </source>
</evidence>
<proteinExistence type="predicted"/>
<dbReference type="NCBIfam" id="TIGR02501">
    <property type="entry name" value="type_III_yscE"/>
    <property type="match status" value="1"/>
</dbReference>
<organism evidence="1 4">
    <name type="scientific">Pseudomonas brenneri</name>
    <dbReference type="NCBI Taxonomy" id="129817"/>
    <lineage>
        <taxon>Bacteria</taxon>
        <taxon>Pseudomonadati</taxon>
        <taxon>Pseudomonadota</taxon>
        <taxon>Gammaproteobacteria</taxon>
        <taxon>Pseudomonadales</taxon>
        <taxon>Pseudomonadaceae</taxon>
        <taxon>Pseudomonas</taxon>
    </lineage>
</organism>